<dbReference type="PANTHER" id="PTHR48267">
    <property type="entry name" value="CUPREDOXIN SUPERFAMILY PROTEIN"/>
    <property type="match status" value="1"/>
</dbReference>
<dbReference type="InterPro" id="IPR006311">
    <property type="entry name" value="TAT_signal"/>
</dbReference>
<dbReference type="CDD" id="cd13867">
    <property type="entry name" value="CuRO_2_CueO_FtsP"/>
    <property type="match status" value="1"/>
</dbReference>
<dbReference type="Gene3D" id="2.60.40.420">
    <property type="entry name" value="Cupredoxins - blue copper proteins"/>
    <property type="match status" value="3"/>
</dbReference>
<dbReference type="PANTHER" id="PTHR48267:SF1">
    <property type="entry name" value="BILIRUBIN OXIDASE"/>
    <property type="match status" value="1"/>
</dbReference>
<gene>
    <name evidence="13" type="ORF">J4032_27290</name>
</gene>
<dbReference type="InterPro" id="IPR001117">
    <property type="entry name" value="Cu-oxidase_2nd"/>
</dbReference>
<evidence type="ECO:0000256" key="5">
    <source>
        <dbReference type="ARBA" id="ARBA00038978"/>
    </source>
</evidence>
<sequence length="491" mass="53465">MLNRRSFLTAAVATAFTAGCTSEHVPGSAASGPGTKGAALRIPRLARSSTDADGYKVFRLTLQADGRSRFLPGLTTATWGINGAYLGPTVRATRGDRVRMVITNRTPDPSTLHWHGMLLPAAMDGGPHQMIEPGATWSPQWTLDQPASSLWFHPHPHEATAVQVYRGLAGMFLVDEPGGPKLPDTYGVDDIPLIIQDKRFHEDGSLDEDDVDTGPYGFLGDVILINGTYRPVFKVQAQSVRFRLLNASSARVYQVGFSDGRTFHVVGTDSGLTEHPIAVKRLTLSPGERAEIVVRFTAGEETVMNSRGDDSSDIQEGDFDLLRLEAAPTLAASPPLPAALAQPAARPPAGATVRTFELSGTHNIDGTKMDMNRIDTVVPAGAREIWEVRNNGKAHNFHVHGADFRILDRAGQPPQRYETGPKDTVFVPPNSNVRLAVNFTRYTDPTGPYMYHCHILRHEDKGMMGQFVVVKPGTEQQTSRTLTGMDGMDHM</sequence>
<comment type="similarity">
    <text evidence="1">Belongs to the multicopper oxidase family.</text>
</comment>
<dbReference type="InterPro" id="IPR002355">
    <property type="entry name" value="Cu_oxidase_Cu_BS"/>
</dbReference>
<comment type="catalytic activity">
    <reaction evidence="9">
        <text>4 Cu(+) + O2 + 4 H(+) = 4 Cu(2+) + 2 H2O</text>
        <dbReference type="Rhea" id="RHEA:30083"/>
        <dbReference type="ChEBI" id="CHEBI:15377"/>
        <dbReference type="ChEBI" id="CHEBI:15378"/>
        <dbReference type="ChEBI" id="CHEBI:15379"/>
        <dbReference type="ChEBI" id="CHEBI:29036"/>
        <dbReference type="ChEBI" id="CHEBI:49552"/>
        <dbReference type="EC" id="1.16.3.4"/>
    </reaction>
    <physiologicalReaction direction="left-to-right" evidence="9">
        <dbReference type="Rhea" id="RHEA:30084"/>
    </physiologicalReaction>
</comment>
<dbReference type="RefSeq" id="WP_242334821.1">
    <property type="nucleotide sequence ID" value="NZ_CP071872.1"/>
</dbReference>
<dbReference type="Pfam" id="PF07732">
    <property type="entry name" value="Cu-oxidase_3"/>
    <property type="match status" value="1"/>
</dbReference>
<comment type="subunit">
    <text evidence="2">Monomer.</text>
</comment>
<dbReference type="InterPro" id="IPR008972">
    <property type="entry name" value="Cupredoxin"/>
</dbReference>
<evidence type="ECO:0000256" key="8">
    <source>
        <dbReference type="ARBA" id="ARBA00043090"/>
    </source>
</evidence>
<evidence type="ECO:0000256" key="3">
    <source>
        <dbReference type="ARBA" id="ARBA00022723"/>
    </source>
</evidence>
<reference evidence="13 14" key="1">
    <citation type="submission" date="2021-03" db="EMBL/GenBank/DDBJ databases">
        <title>Complete genome of Streptomyces formicae strain 1H-GS9 (DSM 100524).</title>
        <authorList>
            <person name="Atanasov K.E."/>
            <person name="Altabella T."/>
            <person name="Ferrer A."/>
        </authorList>
    </citation>
    <scope>NUCLEOTIDE SEQUENCE [LARGE SCALE GENOMIC DNA]</scope>
    <source>
        <strain evidence="13 14">1H-GS9</strain>
    </source>
</reference>
<dbReference type="Proteomes" id="UP000828924">
    <property type="component" value="Chromosome"/>
</dbReference>
<dbReference type="InterPro" id="IPR033138">
    <property type="entry name" value="Cu_oxidase_CS"/>
</dbReference>
<dbReference type="EMBL" id="CP071872">
    <property type="protein sequence ID" value="UNM14671.1"/>
    <property type="molecule type" value="Genomic_DNA"/>
</dbReference>
<evidence type="ECO:0000256" key="9">
    <source>
        <dbReference type="ARBA" id="ARBA00048092"/>
    </source>
</evidence>
<dbReference type="InterPro" id="IPR045087">
    <property type="entry name" value="Cu-oxidase_fam"/>
</dbReference>
<evidence type="ECO:0000259" key="12">
    <source>
        <dbReference type="Pfam" id="PF07732"/>
    </source>
</evidence>
<evidence type="ECO:0000259" key="11">
    <source>
        <dbReference type="Pfam" id="PF07731"/>
    </source>
</evidence>
<dbReference type="PROSITE" id="PS51257">
    <property type="entry name" value="PROKAR_LIPOPROTEIN"/>
    <property type="match status" value="1"/>
</dbReference>
<dbReference type="CDD" id="cd13890">
    <property type="entry name" value="CuRO_3_CueO_FtsP"/>
    <property type="match status" value="1"/>
</dbReference>
<accession>A0ABY3WPV8</accession>
<feature type="domain" description="Plastocyanin-like" evidence="12">
    <location>
        <begin position="71"/>
        <end position="177"/>
    </location>
</feature>
<keyword evidence="3" id="KW-0479">Metal-binding</keyword>
<evidence type="ECO:0000256" key="6">
    <source>
        <dbReference type="ARBA" id="ARBA00041027"/>
    </source>
</evidence>
<evidence type="ECO:0000256" key="7">
    <source>
        <dbReference type="ARBA" id="ARBA00042896"/>
    </source>
</evidence>
<evidence type="ECO:0000256" key="2">
    <source>
        <dbReference type="ARBA" id="ARBA00011245"/>
    </source>
</evidence>
<organism evidence="13 14">
    <name type="scientific">Streptomyces formicae</name>
    <dbReference type="NCBI Taxonomy" id="1616117"/>
    <lineage>
        <taxon>Bacteria</taxon>
        <taxon>Bacillati</taxon>
        <taxon>Actinomycetota</taxon>
        <taxon>Actinomycetes</taxon>
        <taxon>Kitasatosporales</taxon>
        <taxon>Streptomycetaceae</taxon>
        <taxon>Streptomyces</taxon>
    </lineage>
</organism>
<dbReference type="CDD" id="cd04232">
    <property type="entry name" value="CuRO_1_CueO_FtsP"/>
    <property type="match status" value="1"/>
</dbReference>
<dbReference type="InterPro" id="IPR011706">
    <property type="entry name" value="Cu-oxidase_C"/>
</dbReference>
<evidence type="ECO:0000313" key="13">
    <source>
        <dbReference type="EMBL" id="UNM14671.1"/>
    </source>
</evidence>
<dbReference type="EC" id="1.16.3.4" evidence="5"/>
<protein>
    <recommendedName>
        <fullName evidence="6">Multicopper oxidase CueO</fullName>
        <ecNumber evidence="5">1.16.3.4</ecNumber>
    </recommendedName>
    <alternativeName>
        <fullName evidence="7">Copper efflux oxidase</fullName>
    </alternativeName>
    <alternativeName>
        <fullName evidence="8">Cuprous oxidase</fullName>
    </alternativeName>
</protein>
<keyword evidence="4" id="KW-0560">Oxidoreductase</keyword>
<dbReference type="PROSITE" id="PS00079">
    <property type="entry name" value="MULTICOPPER_OXIDASE1"/>
    <property type="match status" value="1"/>
</dbReference>
<dbReference type="PROSITE" id="PS51318">
    <property type="entry name" value="TAT"/>
    <property type="match status" value="1"/>
</dbReference>
<dbReference type="InterPro" id="IPR011707">
    <property type="entry name" value="Cu-oxidase-like_N"/>
</dbReference>
<evidence type="ECO:0000313" key="14">
    <source>
        <dbReference type="Proteomes" id="UP000828924"/>
    </source>
</evidence>
<evidence type="ECO:0000259" key="10">
    <source>
        <dbReference type="Pfam" id="PF00394"/>
    </source>
</evidence>
<dbReference type="PROSITE" id="PS00080">
    <property type="entry name" value="MULTICOPPER_OXIDASE2"/>
    <property type="match status" value="1"/>
</dbReference>
<feature type="domain" description="Plastocyanin-like" evidence="10">
    <location>
        <begin position="220"/>
        <end position="298"/>
    </location>
</feature>
<name>A0ABY3WPV8_9ACTN</name>
<keyword evidence="14" id="KW-1185">Reference proteome</keyword>
<feature type="domain" description="Plastocyanin-like" evidence="11">
    <location>
        <begin position="354"/>
        <end position="470"/>
    </location>
</feature>
<dbReference type="SUPFAM" id="SSF49503">
    <property type="entry name" value="Cupredoxins"/>
    <property type="match status" value="3"/>
</dbReference>
<proteinExistence type="inferred from homology"/>
<evidence type="ECO:0000256" key="4">
    <source>
        <dbReference type="ARBA" id="ARBA00023002"/>
    </source>
</evidence>
<dbReference type="Pfam" id="PF00394">
    <property type="entry name" value="Cu-oxidase"/>
    <property type="match status" value="1"/>
</dbReference>
<evidence type="ECO:0000256" key="1">
    <source>
        <dbReference type="ARBA" id="ARBA00010609"/>
    </source>
</evidence>
<dbReference type="Pfam" id="PF07731">
    <property type="entry name" value="Cu-oxidase_2"/>
    <property type="match status" value="1"/>
</dbReference>